<accession>A0A9P0NZA7</accession>
<organism evidence="1 2">
    <name type="scientific">Acanthoscelides obtectus</name>
    <name type="common">Bean weevil</name>
    <name type="synonym">Bruchus obtectus</name>
    <dbReference type="NCBI Taxonomy" id="200917"/>
    <lineage>
        <taxon>Eukaryota</taxon>
        <taxon>Metazoa</taxon>
        <taxon>Ecdysozoa</taxon>
        <taxon>Arthropoda</taxon>
        <taxon>Hexapoda</taxon>
        <taxon>Insecta</taxon>
        <taxon>Pterygota</taxon>
        <taxon>Neoptera</taxon>
        <taxon>Endopterygota</taxon>
        <taxon>Coleoptera</taxon>
        <taxon>Polyphaga</taxon>
        <taxon>Cucujiformia</taxon>
        <taxon>Chrysomeloidea</taxon>
        <taxon>Chrysomelidae</taxon>
        <taxon>Bruchinae</taxon>
        <taxon>Bruchini</taxon>
        <taxon>Acanthoscelides</taxon>
    </lineage>
</organism>
<protein>
    <submittedName>
        <fullName evidence="1">Uncharacterized protein</fullName>
    </submittedName>
</protein>
<sequence>MTAKTRYMKSRNSCSPTKADEVTNAVIESNADDWFCIICQECTIGCTKAVIHFPAEIGIFVTCVPKIPVEEFNK</sequence>
<keyword evidence="2" id="KW-1185">Reference proteome</keyword>
<gene>
    <name evidence="1" type="ORF">ACAOBT_LOCUS3677</name>
</gene>
<dbReference type="Proteomes" id="UP001152888">
    <property type="component" value="Unassembled WGS sequence"/>
</dbReference>
<evidence type="ECO:0000313" key="2">
    <source>
        <dbReference type="Proteomes" id="UP001152888"/>
    </source>
</evidence>
<evidence type="ECO:0000313" key="1">
    <source>
        <dbReference type="EMBL" id="CAH1960524.1"/>
    </source>
</evidence>
<reference evidence="1" key="1">
    <citation type="submission" date="2022-03" db="EMBL/GenBank/DDBJ databases">
        <authorList>
            <person name="Sayadi A."/>
        </authorList>
    </citation>
    <scope>NUCLEOTIDE SEQUENCE</scope>
</reference>
<name>A0A9P0NZA7_ACAOB</name>
<dbReference type="AlphaFoldDB" id="A0A9P0NZA7"/>
<dbReference type="EMBL" id="CAKOFQ010006688">
    <property type="protein sequence ID" value="CAH1960524.1"/>
    <property type="molecule type" value="Genomic_DNA"/>
</dbReference>
<proteinExistence type="predicted"/>
<comment type="caution">
    <text evidence="1">The sequence shown here is derived from an EMBL/GenBank/DDBJ whole genome shotgun (WGS) entry which is preliminary data.</text>
</comment>